<keyword evidence="1" id="KW-0472">Membrane</keyword>
<feature type="transmembrane region" description="Helical" evidence="1">
    <location>
        <begin position="12"/>
        <end position="27"/>
    </location>
</feature>
<dbReference type="WBParaSite" id="ACRNAN_scaffold8116.g12344.t1">
    <property type="protein sequence ID" value="ACRNAN_scaffold8116.g12344.t1"/>
    <property type="gene ID" value="ACRNAN_scaffold8116.g12344"/>
</dbReference>
<reference evidence="3" key="1">
    <citation type="submission" date="2022-11" db="UniProtKB">
        <authorList>
            <consortium name="WormBaseParasite"/>
        </authorList>
    </citation>
    <scope>IDENTIFICATION</scope>
</reference>
<dbReference type="Proteomes" id="UP000887540">
    <property type="component" value="Unplaced"/>
</dbReference>
<accession>A0A914EGA6</accession>
<name>A0A914EGA6_9BILA</name>
<dbReference type="PANTHER" id="PTHR44733:SF1">
    <property type="entry name" value="DNAJ HOMOLOG SUBFAMILY C MEMBER 22"/>
    <property type="match status" value="1"/>
</dbReference>
<keyword evidence="2" id="KW-1185">Reference proteome</keyword>
<organism evidence="2 3">
    <name type="scientific">Acrobeloides nanus</name>
    <dbReference type="NCBI Taxonomy" id="290746"/>
    <lineage>
        <taxon>Eukaryota</taxon>
        <taxon>Metazoa</taxon>
        <taxon>Ecdysozoa</taxon>
        <taxon>Nematoda</taxon>
        <taxon>Chromadorea</taxon>
        <taxon>Rhabditida</taxon>
        <taxon>Tylenchina</taxon>
        <taxon>Cephalobomorpha</taxon>
        <taxon>Cephaloboidea</taxon>
        <taxon>Cephalobidae</taxon>
        <taxon>Acrobeloides</taxon>
    </lineage>
</organism>
<keyword evidence="1" id="KW-0812">Transmembrane</keyword>
<keyword evidence="1" id="KW-1133">Transmembrane helix</keyword>
<evidence type="ECO:0000313" key="2">
    <source>
        <dbReference type="Proteomes" id="UP000887540"/>
    </source>
</evidence>
<dbReference type="AlphaFoldDB" id="A0A914EGA6"/>
<protein>
    <submittedName>
        <fullName evidence="3">TM2 domain-containing protein</fullName>
    </submittedName>
</protein>
<proteinExistence type="predicted"/>
<feature type="transmembrane region" description="Helical" evidence="1">
    <location>
        <begin position="129"/>
        <end position="147"/>
    </location>
</feature>
<evidence type="ECO:0000256" key="1">
    <source>
        <dbReference type="SAM" id="Phobius"/>
    </source>
</evidence>
<dbReference type="PANTHER" id="PTHR44733">
    <property type="entry name" value="DNAJ HOMOLOG SUBFAMILY C MEMBER 22"/>
    <property type="match status" value="1"/>
</dbReference>
<dbReference type="GO" id="GO:0016020">
    <property type="term" value="C:membrane"/>
    <property type="evidence" value="ECO:0007669"/>
    <property type="project" value="TreeGrafter"/>
</dbReference>
<feature type="transmembrane region" description="Helical" evidence="1">
    <location>
        <begin position="34"/>
        <end position="54"/>
    </location>
</feature>
<feature type="transmembrane region" description="Helical" evidence="1">
    <location>
        <begin position="99"/>
        <end position="122"/>
    </location>
</feature>
<evidence type="ECO:0000313" key="3">
    <source>
        <dbReference type="WBParaSite" id="ACRNAN_scaffold8116.g12344.t1"/>
    </source>
</evidence>
<sequence length="352" mass="40923">MLPLANVAKARFWLGIGAIAGLHRLYLAQVNNAFIFLSTGGIFLFGPVYDLFYVNRLVHEYNDELVDNSIEKEDVANNSLDKSNKDNVAWFSLDSVYDLLAQIAYGMWLGLCLYFVLTFLILTSPAERLLFAFFLAIGVASGVYIAGNRGNKIRKLSYIWIERQLTISTSAKTKYILTVGSLVSDYIKGDTAELHRIFKENPQIQYMPYVRKPTWKKPPAKSTKNSAEWYSVIKSSFNWDLSIEDEKKFSREFDWVKFVTAFIVDYIRVNIRYLDRKANKSVEMEPLKWVSWRLFAISTFSADFFVNDRELTKICIQWMKDHNEAKQENSDKFKWQKISRKRACEIINSIFN</sequence>